<sequence>MSDTLTYRGAVYPWHCDHMGHMNVMWYVGKFDEATWQLFTLLGLAPSRLREENAGMAAVEQQIEYRRELHAGDVVSIHSQVLEVKDKSIRFRHEMRNDETGEIAAVTTLVGVHLDTQARRARSFPADIRERSAAWQPAG</sequence>
<dbReference type="KEGG" id="plal:FXN65_02085"/>
<name>A0A5J6QDY4_9GAMM</name>
<dbReference type="PANTHER" id="PTHR31793:SF2">
    <property type="entry name" value="BLR1345 PROTEIN"/>
    <property type="match status" value="1"/>
</dbReference>
<dbReference type="Pfam" id="PF13279">
    <property type="entry name" value="4HBT_2"/>
    <property type="match status" value="1"/>
</dbReference>
<dbReference type="Proteomes" id="UP000327179">
    <property type="component" value="Chromosome"/>
</dbReference>
<dbReference type="SUPFAM" id="SSF54637">
    <property type="entry name" value="Thioesterase/thiol ester dehydrase-isomerase"/>
    <property type="match status" value="1"/>
</dbReference>
<proteinExistence type="predicted"/>
<reference evidence="1 2" key="1">
    <citation type="submission" date="2019-08" db="EMBL/GenBank/DDBJ databases">
        <title>Whole-genome Sequencing of e-waste polymer degrading bacterium Pseudomonas sp. strain PE08.</title>
        <authorList>
            <person name="Kirdat K."/>
            <person name="Debbarma P."/>
            <person name="Narawade N."/>
            <person name="Suyal D."/>
            <person name="Thorat V."/>
            <person name="Shouche Y."/>
            <person name="Goel R."/>
            <person name="Yadav A."/>
        </authorList>
    </citation>
    <scope>NUCLEOTIDE SEQUENCE [LARGE SCALE GENOMIC DNA]</scope>
    <source>
        <strain evidence="1 2">PE08</strain>
    </source>
</reference>
<dbReference type="RefSeq" id="WP_151131436.1">
    <property type="nucleotide sequence ID" value="NZ_CP043311.1"/>
</dbReference>
<evidence type="ECO:0000313" key="2">
    <source>
        <dbReference type="Proteomes" id="UP000327179"/>
    </source>
</evidence>
<dbReference type="CDD" id="cd00586">
    <property type="entry name" value="4HBT"/>
    <property type="match status" value="1"/>
</dbReference>
<dbReference type="GO" id="GO:0047617">
    <property type="term" value="F:fatty acyl-CoA hydrolase activity"/>
    <property type="evidence" value="ECO:0007669"/>
    <property type="project" value="TreeGrafter"/>
</dbReference>
<keyword evidence="2" id="KW-1185">Reference proteome</keyword>
<dbReference type="InterPro" id="IPR029069">
    <property type="entry name" value="HotDog_dom_sf"/>
</dbReference>
<protein>
    <submittedName>
        <fullName evidence="1">Acyl-CoA thioesterase</fullName>
    </submittedName>
</protein>
<organism evidence="1 2">
    <name type="scientific">Metapseudomonas lalkuanensis</name>
    <dbReference type="NCBI Taxonomy" id="2604832"/>
    <lineage>
        <taxon>Bacteria</taxon>
        <taxon>Pseudomonadati</taxon>
        <taxon>Pseudomonadota</taxon>
        <taxon>Gammaproteobacteria</taxon>
        <taxon>Pseudomonadales</taxon>
        <taxon>Pseudomonadaceae</taxon>
        <taxon>Metapseudomonas</taxon>
    </lineage>
</organism>
<dbReference type="Gene3D" id="3.10.129.10">
    <property type="entry name" value="Hotdog Thioesterase"/>
    <property type="match status" value="1"/>
</dbReference>
<dbReference type="InterPro" id="IPR050563">
    <property type="entry name" value="4-hydroxybenzoyl-CoA_TE"/>
</dbReference>
<gene>
    <name evidence="1" type="ORF">FXN65_02085</name>
</gene>
<dbReference type="PANTHER" id="PTHR31793">
    <property type="entry name" value="4-HYDROXYBENZOYL-COA THIOESTERASE FAMILY MEMBER"/>
    <property type="match status" value="1"/>
</dbReference>
<dbReference type="AlphaFoldDB" id="A0A5J6QDY4"/>
<accession>A0A5J6QDY4</accession>
<evidence type="ECO:0000313" key="1">
    <source>
        <dbReference type="EMBL" id="QEY60894.1"/>
    </source>
</evidence>
<dbReference type="EMBL" id="CP043311">
    <property type="protein sequence ID" value="QEY60894.1"/>
    <property type="molecule type" value="Genomic_DNA"/>
</dbReference>